<dbReference type="AlphaFoldDB" id="A0A7S2TRN7"/>
<dbReference type="EC" id="3.4.19.12" evidence="2"/>
<evidence type="ECO:0000313" key="9">
    <source>
        <dbReference type="EMBL" id="CAD9763336.1"/>
    </source>
</evidence>
<dbReference type="PANTHER" id="PTHR13291:SF0">
    <property type="entry name" value="JOSEPHIN-LIKE PROTEIN"/>
    <property type="match status" value="1"/>
</dbReference>
<dbReference type="SMART" id="SM01246">
    <property type="entry name" value="Josephin"/>
    <property type="match status" value="1"/>
</dbReference>
<gene>
    <name evidence="9" type="ORF">LSP00402_LOCUS9598</name>
</gene>
<dbReference type="InterPro" id="IPR040053">
    <property type="entry name" value="JOSD1/2"/>
</dbReference>
<feature type="domain" description="Josephin" evidence="8">
    <location>
        <begin position="6"/>
        <end position="180"/>
    </location>
</feature>
<dbReference type="GO" id="GO:0016579">
    <property type="term" value="P:protein deubiquitination"/>
    <property type="evidence" value="ECO:0007669"/>
    <property type="project" value="InterPro"/>
</dbReference>
<evidence type="ECO:0000259" key="8">
    <source>
        <dbReference type="PROSITE" id="PS50957"/>
    </source>
</evidence>
<feature type="region of interest" description="Disordered" evidence="7">
    <location>
        <begin position="176"/>
        <end position="197"/>
    </location>
</feature>
<keyword evidence="5 6" id="KW-0378">Hydrolase</keyword>
<feature type="active site" evidence="6">
    <location>
        <position position="116"/>
    </location>
</feature>
<dbReference type="Gene3D" id="3.90.70.40">
    <property type="match status" value="1"/>
</dbReference>
<evidence type="ECO:0000256" key="7">
    <source>
        <dbReference type="SAM" id="MobiDB-lite"/>
    </source>
</evidence>
<organism evidence="9">
    <name type="scientific">Lotharella oceanica</name>
    <dbReference type="NCBI Taxonomy" id="641309"/>
    <lineage>
        <taxon>Eukaryota</taxon>
        <taxon>Sar</taxon>
        <taxon>Rhizaria</taxon>
        <taxon>Cercozoa</taxon>
        <taxon>Chlorarachniophyceae</taxon>
        <taxon>Lotharella</taxon>
    </lineage>
</organism>
<proteinExistence type="predicted"/>
<dbReference type="InterPro" id="IPR006155">
    <property type="entry name" value="Josephin"/>
</dbReference>
<evidence type="ECO:0000256" key="3">
    <source>
        <dbReference type="ARBA" id="ARBA00022670"/>
    </source>
</evidence>
<dbReference type="GO" id="GO:0004843">
    <property type="term" value="F:cysteine-type deubiquitinase activity"/>
    <property type="evidence" value="ECO:0007669"/>
    <property type="project" value="UniProtKB-EC"/>
</dbReference>
<feature type="active site" evidence="6">
    <location>
        <position position="19"/>
    </location>
</feature>
<evidence type="ECO:0000256" key="5">
    <source>
        <dbReference type="ARBA" id="ARBA00022801"/>
    </source>
</evidence>
<keyword evidence="3" id="KW-0645">Protease</keyword>
<keyword evidence="4" id="KW-0833">Ubl conjugation pathway</keyword>
<evidence type="ECO:0000256" key="1">
    <source>
        <dbReference type="ARBA" id="ARBA00000707"/>
    </source>
</evidence>
<dbReference type="EMBL" id="HBHP01015487">
    <property type="protein sequence ID" value="CAD9763336.1"/>
    <property type="molecule type" value="Transcribed_RNA"/>
</dbReference>
<dbReference type="PROSITE" id="PS50957">
    <property type="entry name" value="JOSEPHIN"/>
    <property type="match status" value="1"/>
</dbReference>
<evidence type="ECO:0000256" key="2">
    <source>
        <dbReference type="ARBA" id="ARBA00012759"/>
    </source>
</evidence>
<comment type="catalytic activity">
    <reaction evidence="1">
        <text>Thiol-dependent hydrolysis of ester, thioester, amide, peptide and isopeptide bonds formed by the C-terminal Gly of ubiquitin (a 76-residue protein attached to proteins as an intracellular targeting signal).</text>
        <dbReference type="EC" id="3.4.19.12"/>
    </reaction>
</comment>
<protein>
    <recommendedName>
        <fullName evidence="2">ubiquitinyl hydrolase 1</fullName>
        <ecNumber evidence="2">3.4.19.12</ecNumber>
    </recommendedName>
</protein>
<feature type="compositionally biased region" description="Basic and acidic residues" evidence="7">
    <location>
        <begin position="176"/>
        <end position="188"/>
    </location>
</feature>
<accession>A0A7S2TRN7</accession>
<dbReference type="GO" id="GO:0006508">
    <property type="term" value="P:proteolysis"/>
    <property type="evidence" value="ECO:0007669"/>
    <property type="project" value="UniProtKB-KW"/>
</dbReference>
<name>A0A7S2TRN7_9EUKA</name>
<feature type="active site" evidence="6">
    <location>
        <position position="131"/>
    </location>
</feature>
<evidence type="ECO:0000256" key="4">
    <source>
        <dbReference type="ARBA" id="ARBA00022786"/>
    </source>
</evidence>
<dbReference type="PANTHER" id="PTHR13291">
    <property type="entry name" value="JOSEPHIN 1, 2"/>
    <property type="match status" value="1"/>
</dbReference>
<sequence>MGDRKDHDVYHERQSWQFCGIHAVNNLLQRQEFKKADFDRIAKTLAPNAFVNPHRSIWGTGNYDVNVLTMAMQEKDYDIRWFDRRKDPSVINLDEIIGFIINTKTPKFFSMYTSHHWFAVRVIKGKWTKFDSKNKIPTEIEGGIKGLHSYIKQLLAADSQVLIACNKGKGDVIYKNDSVKPSGGEKKQPQAGAGGGVGATAGELAKLEVS</sequence>
<dbReference type="Pfam" id="PF02099">
    <property type="entry name" value="Josephin"/>
    <property type="match status" value="1"/>
</dbReference>
<reference evidence="9" key="1">
    <citation type="submission" date="2021-01" db="EMBL/GenBank/DDBJ databases">
        <authorList>
            <person name="Corre E."/>
            <person name="Pelletier E."/>
            <person name="Niang G."/>
            <person name="Scheremetjew M."/>
            <person name="Finn R."/>
            <person name="Kale V."/>
            <person name="Holt S."/>
            <person name="Cochrane G."/>
            <person name="Meng A."/>
            <person name="Brown T."/>
            <person name="Cohen L."/>
        </authorList>
    </citation>
    <scope>NUCLEOTIDE SEQUENCE</scope>
    <source>
        <strain evidence="9">CCMP622</strain>
    </source>
</reference>
<evidence type="ECO:0000256" key="6">
    <source>
        <dbReference type="PROSITE-ProRule" id="PRU00331"/>
    </source>
</evidence>